<organism evidence="2 3">
    <name type="scientific">Araneus ventricosus</name>
    <name type="common">Orbweaver spider</name>
    <name type="synonym">Epeira ventricosa</name>
    <dbReference type="NCBI Taxonomy" id="182803"/>
    <lineage>
        <taxon>Eukaryota</taxon>
        <taxon>Metazoa</taxon>
        <taxon>Ecdysozoa</taxon>
        <taxon>Arthropoda</taxon>
        <taxon>Chelicerata</taxon>
        <taxon>Arachnida</taxon>
        <taxon>Araneae</taxon>
        <taxon>Araneomorphae</taxon>
        <taxon>Entelegynae</taxon>
        <taxon>Araneoidea</taxon>
        <taxon>Araneidae</taxon>
        <taxon>Araneus</taxon>
    </lineage>
</organism>
<dbReference type="Gene3D" id="3.15.10.50">
    <property type="match status" value="1"/>
</dbReference>
<evidence type="ECO:0000313" key="2">
    <source>
        <dbReference type="EMBL" id="GBM00399.1"/>
    </source>
</evidence>
<gene>
    <name evidence="2" type="ORF">AVEN_179213_1</name>
</gene>
<feature type="chain" id="PRO_5021188312" description="Secreted protein" evidence="1">
    <location>
        <begin position="20"/>
        <end position="221"/>
    </location>
</feature>
<reference evidence="2 3" key="1">
    <citation type="journal article" date="2019" name="Sci. Rep.">
        <title>Orb-weaving spider Araneus ventricosus genome elucidates the spidroin gene catalogue.</title>
        <authorList>
            <person name="Kono N."/>
            <person name="Nakamura H."/>
            <person name="Ohtoshi R."/>
            <person name="Moran D.A.P."/>
            <person name="Shinohara A."/>
            <person name="Yoshida Y."/>
            <person name="Fujiwara M."/>
            <person name="Mori M."/>
            <person name="Tomita M."/>
            <person name="Arakawa K."/>
        </authorList>
    </citation>
    <scope>NUCLEOTIDE SEQUENCE [LARGE SCALE GENOMIC DNA]</scope>
</reference>
<comment type="caution">
    <text evidence="2">The sequence shown here is derived from an EMBL/GenBank/DDBJ whole genome shotgun (WGS) entry which is preliminary data.</text>
</comment>
<evidence type="ECO:0008006" key="4">
    <source>
        <dbReference type="Google" id="ProtNLM"/>
    </source>
</evidence>
<evidence type="ECO:0000256" key="1">
    <source>
        <dbReference type="SAM" id="SignalP"/>
    </source>
</evidence>
<sequence length="221" mass="24719">MLLVSLVLSVPLFFESVTATATAESYLDTVLSTALQLDIRSLGYDPLPLPGFQAEFEDHVKIFGKVHGNVKYTEGFLHGLSQVRRYGDCSGPYYGYGQPPFVNCSIELDKLSVTFNGKLKYGKLPSTLIHAKANMSSTILNIGLSYYPFDLIHLRSFSFLRIGQIQVKFTGLGSILNKYLNVLETGFIEGAWPAIYNSIGKDFQLALGNAFERIPHMWYQR</sequence>
<proteinExistence type="predicted"/>
<evidence type="ECO:0000313" key="3">
    <source>
        <dbReference type="Proteomes" id="UP000499080"/>
    </source>
</evidence>
<protein>
    <recommendedName>
        <fullName evidence="4">Secreted protein</fullName>
    </recommendedName>
</protein>
<dbReference type="OrthoDB" id="6413711at2759"/>
<dbReference type="InterPro" id="IPR038602">
    <property type="entry name" value="Mite_allergen_7_sf"/>
</dbReference>
<keyword evidence="3" id="KW-1185">Reference proteome</keyword>
<feature type="signal peptide" evidence="1">
    <location>
        <begin position="1"/>
        <end position="19"/>
    </location>
</feature>
<keyword evidence="1" id="KW-0732">Signal</keyword>
<dbReference type="Pfam" id="PF16984">
    <property type="entry name" value="Grp7_allergen"/>
    <property type="match status" value="1"/>
</dbReference>
<name>A0A4Y2C7R9_ARAVE</name>
<dbReference type="Proteomes" id="UP000499080">
    <property type="component" value="Unassembled WGS sequence"/>
</dbReference>
<dbReference type="InterPro" id="IPR020234">
    <property type="entry name" value="Mite_allergen_group-7"/>
</dbReference>
<dbReference type="AlphaFoldDB" id="A0A4Y2C7R9"/>
<dbReference type="EMBL" id="BGPR01000156">
    <property type="protein sequence ID" value="GBM00399.1"/>
    <property type="molecule type" value="Genomic_DNA"/>
</dbReference>
<accession>A0A4Y2C7R9</accession>